<evidence type="ECO:0000256" key="5">
    <source>
        <dbReference type="ARBA" id="ARBA00022692"/>
    </source>
</evidence>
<dbReference type="InterPro" id="IPR038591">
    <property type="entry name" value="NolW-like_sf"/>
</dbReference>
<protein>
    <submittedName>
        <fullName evidence="16">General secretion pathway protein D</fullName>
    </submittedName>
</protein>
<comment type="similarity">
    <text evidence="2">Belongs to the bacterial secretin family. GSP D subfamily.</text>
</comment>
<evidence type="ECO:0000256" key="11">
    <source>
        <dbReference type="SAM" id="MobiDB-lite"/>
    </source>
</evidence>
<keyword evidence="17" id="KW-1185">Reference proteome</keyword>
<feature type="domain" description="GspD-like N0" evidence="15">
    <location>
        <begin position="54"/>
        <end position="122"/>
    </location>
</feature>
<proteinExistence type="inferred from homology"/>
<dbReference type="Pfam" id="PF03958">
    <property type="entry name" value="Secretin_N"/>
    <property type="match status" value="3"/>
</dbReference>
<feature type="region of interest" description="Disordered" evidence="11">
    <location>
        <begin position="317"/>
        <end position="353"/>
    </location>
</feature>
<gene>
    <name evidence="16" type="ORF">C8D86_1398</name>
</gene>
<dbReference type="InterPro" id="IPR001775">
    <property type="entry name" value="GspD/PilQ"/>
</dbReference>
<evidence type="ECO:0000256" key="12">
    <source>
        <dbReference type="SAM" id="SignalP"/>
    </source>
</evidence>
<evidence type="ECO:0000259" key="14">
    <source>
        <dbReference type="Pfam" id="PF03958"/>
    </source>
</evidence>
<dbReference type="PANTHER" id="PTHR30332:SF24">
    <property type="entry name" value="SECRETIN GSPD-RELATED"/>
    <property type="match status" value="1"/>
</dbReference>
<feature type="signal peptide" evidence="12">
    <location>
        <begin position="1"/>
        <end position="19"/>
    </location>
</feature>
<evidence type="ECO:0000256" key="9">
    <source>
        <dbReference type="ARBA" id="ARBA00023237"/>
    </source>
</evidence>
<evidence type="ECO:0000256" key="2">
    <source>
        <dbReference type="ARBA" id="ARBA00006980"/>
    </source>
</evidence>
<dbReference type="Gene3D" id="3.30.1370.120">
    <property type="match status" value="3"/>
</dbReference>
<dbReference type="InterPro" id="IPR004846">
    <property type="entry name" value="T2SS/T3SS_dom"/>
</dbReference>
<dbReference type="NCBIfam" id="TIGR02517">
    <property type="entry name" value="type_II_gspD"/>
    <property type="match status" value="1"/>
</dbReference>
<dbReference type="Pfam" id="PF21305">
    <property type="entry name" value="type_II_gspD_N0"/>
    <property type="match status" value="1"/>
</dbReference>
<feature type="domain" description="NolW-like" evidence="14">
    <location>
        <begin position="149"/>
        <end position="208"/>
    </location>
</feature>
<feature type="domain" description="Type II/III secretion system secretin-like" evidence="13">
    <location>
        <begin position="452"/>
        <end position="620"/>
    </location>
</feature>
<evidence type="ECO:0000259" key="15">
    <source>
        <dbReference type="Pfam" id="PF21305"/>
    </source>
</evidence>
<keyword evidence="3 10" id="KW-0813">Transport</keyword>
<evidence type="ECO:0000256" key="3">
    <source>
        <dbReference type="ARBA" id="ARBA00022448"/>
    </source>
</evidence>
<keyword evidence="6 12" id="KW-0732">Signal</keyword>
<dbReference type="GO" id="GO:0015627">
    <property type="term" value="C:type II protein secretion system complex"/>
    <property type="evidence" value="ECO:0007669"/>
    <property type="project" value="InterPro"/>
</dbReference>
<comment type="caution">
    <text evidence="16">The sequence shown here is derived from an EMBL/GenBank/DDBJ whole genome shotgun (WGS) entry which is preliminary data.</text>
</comment>
<keyword evidence="9" id="KW-0998">Cell outer membrane</keyword>
<comment type="subcellular location">
    <subcellularLocation>
        <location evidence="1 10">Cell outer membrane</location>
    </subcellularLocation>
</comment>
<accession>A0A370G165</accession>
<dbReference type="Proteomes" id="UP000254720">
    <property type="component" value="Unassembled WGS sequence"/>
</dbReference>
<feature type="compositionally biased region" description="Basic and acidic residues" evidence="11">
    <location>
        <begin position="664"/>
        <end position="683"/>
    </location>
</feature>
<feature type="domain" description="NolW-like" evidence="14">
    <location>
        <begin position="286"/>
        <end position="387"/>
    </location>
</feature>
<feature type="chain" id="PRO_5017001045" evidence="12">
    <location>
        <begin position="20"/>
        <end position="683"/>
    </location>
</feature>
<keyword evidence="8" id="KW-0472">Membrane</keyword>
<keyword evidence="4" id="KW-1134">Transmembrane beta strand</keyword>
<organism evidence="16 17">
    <name type="scientific">Aquicella lusitana</name>
    <dbReference type="NCBI Taxonomy" id="254246"/>
    <lineage>
        <taxon>Bacteria</taxon>
        <taxon>Pseudomonadati</taxon>
        <taxon>Pseudomonadota</taxon>
        <taxon>Gammaproteobacteria</taxon>
        <taxon>Legionellales</taxon>
        <taxon>Coxiellaceae</taxon>
        <taxon>Aquicella</taxon>
    </lineage>
</organism>
<evidence type="ECO:0000256" key="10">
    <source>
        <dbReference type="RuleBase" id="RU004004"/>
    </source>
</evidence>
<evidence type="ECO:0000256" key="8">
    <source>
        <dbReference type="ARBA" id="ARBA00023136"/>
    </source>
</evidence>
<dbReference type="GO" id="GO:0009279">
    <property type="term" value="C:cell outer membrane"/>
    <property type="evidence" value="ECO:0007669"/>
    <property type="project" value="UniProtKB-SubCell"/>
</dbReference>
<feature type="compositionally biased region" description="Low complexity" evidence="11">
    <location>
        <begin position="319"/>
        <end position="343"/>
    </location>
</feature>
<keyword evidence="5" id="KW-0812">Transmembrane</keyword>
<dbReference type="AlphaFoldDB" id="A0A370G165"/>
<name>A0A370G165_9COXI</name>
<feature type="region of interest" description="Disordered" evidence="11">
    <location>
        <begin position="647"/>
        <end position="683"/>
    </location>
</feature>
<reference evidence="16 17" key="1">
    <citation type="submission" date="2018-07" db="EMBL/GenBank/DDBJ databases">
        <title>Genomic Encyclopedia of Type Strains, Phase IV (KMG-IV): sequencing the most valuable type-strain genomes for metagenomic binning, comparative biology and taxonomic classification.</title>
        <authorList>
            <person name="Goeker M."/>
        </authorList>
    </citation>
    <scope>NUCLEOTIDE SEQUENCE [LARGE SCALE GENOMIC DNA]</scope>
    <source>
        <strain evidence="16 17">DSM 16500</strain>
    </source>
</reference>
<sequence length="683" mass="72276">MRLVLVLAAGLSITIASFAEKGSTVVVSAPPTEVNAVQAQPAPAIQRPASRLWNLQDADILSVINEVSQETGKNFVVDPRVSGKVTLISSKPLRQGEVYQVFLSVLGLLGYSAIPNGNVIKIVPNMESGEQAVKVATNRSPGRGEEVVVRVIRLENVSATQLIPVLRPLLPQWSNISAYTPGNVLILLGRASNLERIVTIIQDVDKAANSGIQIIPLRHASATQVATVLNNLQAASRAAGETPGVSIAVDERSNSILLGGPKAARLRIRVLISQLDAPAATPAGNTEVVYLRYLQAKTFAPLLGKIAMNILGKDGGGSQMDMSSGPSAPVSAGTSGSAPAAAAKEAPTNTTNIQAEPNTNALIITAPPALMQALKNVIAKLDIRPAQVMVEAIIAEIDESNLMSLGIQWGSVNASGDVQTVVTNTPTSFPNFGAGVVGIMPSVQIQAILSLLRNQNGVNILSTPSIMVLDNQKATIEIGQMVPTQTGQYVTPTGTGDNGSPLPFTTNDYKNVTLKLDVTPQINLGNSVRLKLNLKNDTLQNPQNPGLTPIINTSKISNAVIINSNDVLVVGGLISNSNNENVNKVPILSSVPIVGSLFVQKSTSQQKKNLVAFIKPIIIQNSDEAMALTYTKYNAIRSTQGNFRDDLAEIGDEPVPTKLPPWKNTKDLPKPFETKEQCPSDKC</sequence>
<dbReference type="EMBL" id="QQAX01000039">
    <property type="protein sequence ID" value="RDI37508.1"/>
    <property type="molecule type" value="Genomic_DNA"/>
</dbReference>
<dbReference type="InterPro" id="IPR013356">
    <property type="entry name" value="T2SS_GspD"/>
</dbReference>
<evidence type="ECO:0000256" key="6">
    <source>
        <dbReference type="ARBA" id="ARBA00022729"/>
    </source>
</evidence>
<evidence type="ECO:0000313" key="16">
    <source>
        <dbReference type="EMBL" id="RDI37508.1"/>
    </source>
</evidence>
<evidence type="ECO:0000256" key="4">
    <source>
        <dbReference type="ARBA" id="ARBA00022452"/>
    </source>
</evidence>
<dbReference type="InterPro" id="IPR050810">
    <property type="entry name" value="Bact_Secretion_Sys_Channel"/>
</dbReference>
<evidence type="ECO:0000256" key="7">
    <source>
        <dbReference type="ARBA" id="ARBA00022927"/>
    </source>
</evidence>
<dbReference type="InterPro" id="IPR005644">
    <property type="entry name" value="NolW-like"/>
</dbReference>
<dbReference type="Pfam" id="PF00263">
    <property type="entry name" value="Secretin"/>
    <property type="match status" value="1"/>
</dbReference>
<dbReference type="PRINTS" id="PR00811">
    <property type="entry name" value="BCTERIALGSPD"/>
</dbReference>
<evidence type="ECO:0000256" key="1">
    <source>
        <dbReference type="ARBA" id="ARBA00004442"/>
    </source>
</evidence>
<keyword evidence="7" id="KW-0653">Protein transport</keyword>
<dbReference type="InterPro" id="IPR049371">
    <property type="entry name" value="GspD-like_N0"/>
</dbReference>
<feature type="domain" description="NolW-like" evidence="14">
    <location>
        <begin position="213"/>
        <end position="279"/>
    </location>
</feature>
<dbReference type="GO" id="GO:0015628">
    <property type="term" value="P:protein secretion by the type II secretion system"/>
    <property type="evidence" value="ECO:0007669"/>
    <property type="project" value="InterPro"/>
</dbReference>
<evidence type="ECO:0000313" key="17">
    <source>
        <dbReference type="Proteomes" id="UP000254720"/>
    </source>
</evidence>
<evidence type="ECO:0000259" key="13">
    <source>
        <dbReference type="Pfam" id="PF00263"/>
    </source>
</evidence>
<dbReference type="PANTHER" id="PTHR30332">
    <property type="entry name" value="PROBABLE GENERAL SECRETION PATHWAY PROTEIN D"/>
    <property type="match status" value="1"/>
</dbReference>